<sequence>MHKIENSMTLQQWLKAEIQVKKHYTSKVQSSTISNGQLKLGYNDTIIICIEPFSITNKSSSNINSNMFFTSTVFIGFKWMRSQSSNTNLTQINLIHISNTTIHNNPRPPLVLCQLHQIPSNKSTPHASSSINNQNSSFSFCFKKFSYQHIIFKHFYSNSGPRECLRLSILLEHWMKYPQITIC</sequence>
<name>B7FHA7_MEDTR</name>
<reference evidence="2" key="2">
    <citation type="submission" date="2012-05" db="EMBL/GenBank/DDBJ databases">
        <authorList>
            <person name="Krishnakumar V."/>
            <person name="Cheung F."/>
            <person name="Xiao Y."/>
            <person name="Chan A."/>
            <person name="Moskal W.A."/>
            <person name="Town C.D."/>
        </authorList>
    </citation>
    <scope>NUCLEOTIDE SEQUENCE</scope>
</reference>
<proteinExistence type="evidence at transcript level"/>
<evidence type="ECO:0000313" key="1">
    <source>
        <dbReference type="EMBL" id="ACJ84136.1"/>
    </source>
</evidence>
<organism evidence="1">
    <name type="scientific">Medicago truncatula</name>
    <name type="common">Barrel medic</name>
    <name type="synonym">Medicago tribuloides</name>
    <dbReference type="NCBI Taxonomy" id="3880"/>
    <lineage>
        <taxon>Eukaryota</taxon>
        <taxon>Viridiplantae</taxon>
        <taxon>Streptophyta</taxon>
        <taxon>Embryophyta</taxon>
        <taxon>Tracheophyta</taxon>
        <taxon>Spermatophyta</taxon>
        <taxon>Magnoliopsida</taxon>
        <taxon>eudicotyledons</taxon>
        <taxon>Gunneridae</taxon>
        <taxon>Pentapetalae</taxon>
        <taxon>rosids</taxon>
        <taxon>fabids</taxon>
        <taxon>Fabales</taxon>
        <taxon>Fabaceae</taxon>
        <taxon>Papilionoideae</taxon>
        <taxon>50 kb inversion clade</taxon>
        <taxon>NPAAA clade</taxon>
        <taxon>Hologalegina</taxon>
        <taxon>IRL clade</taxon>
        <taxon>Trifolieae</taxon>
        <taxon>Medicago</taxon>
    </lineage>
</organism>
<reference evidence="1" key="1">
    <citation type="submission" date="2008-12" db="EMBL/GenBank/DDBJ databases">
        <title>Medicago truncatula full length cdna cloning project.</title>
        <authorList>
            <person name="Moskal W."/>
            <person name="Chan A."/>
            <person name="Cheung F."/>
            <person name="Xiao Y."/>
            <person name="Town C.D."/>
        </authorList>
    </citation>
    <scope>NUCLEOTIDE SEQUENCE</scope>
</reference>
<dbReference type="EMBL" id="BT139599">
    <property type="protein sequence ID" value="AFK39394.1"/>
    <property type="molecule type" value="mRNA"/>
</dbReference>
<protein>
    <submittedName>
        <fullName evidence="1">Uncharacterized protein</fullName>
    </submittedName>
</protein>
<dbReference type="EMBL" id="BT051472">
    <property type="protein sequence ID" value="ACJ84136.1"/>
    <property type="molecule type" value="mRNA"/>
</dbReference>
<accession>B7FHA7</accession>
<evidence type="ECO:0000313" key="2">
    <source>
        <dbReference type="EMBL" id="AFK39394.1"/>
    </source>
</evidence>
<dbReference type="AlphaFoldDB" id="B7FHA7"/>